<feature type="transmembrane region" description="Helical" evidence="1">
    <location>
        <begin position="18"/>
        <end position="37"/>
    </location>
</feature>
<keyword evidence="1" id="KW-0472">Membrane</keyword>
<protein>
    <recommendedName>
        <fullName evidence="4">YcxB-like protein domain-containing protein</fullName>
    </recommendedName>
</protein>
<accession>H0R5J2</accession>
<reference evidence="2 3" key="1">
    <citation type="submission" date="2011-12" db="EMBL/GenBank/DDBJ databases">
        <title>Whole genome shotgun sequence of Gordonia effusa NBRC 100432.</title>
        <authorList>
            <person name="Yoshida I."/>
            <person name="Takarada H."/>
            <person name="Hosoyama A."/>
            <person name="Tsuchikane K."/>
            <person name="Katsumata H."/>
            <person name="Yamazaki S."/>
            <person name="Fujita N."/>
        </authorList>
    </citation>
    <scope>NUCLEOTIDE SEQUENCE [LARGE SCALE GENOMIC DNA]</scope>
    <source>
        <strain evidence="2 3">NBRC 100432</strain>
    </source>
</reference>
<proteinExistence type="predicted"/>
<evidence type="ECO:0000256" key="1">
    <source>
        <dbReference type="SAM" id="Phobius"/>
    </source>
</evidence>
<dbReference type="STRING" id="1077974.GOEFS_111_00090"/>
<keyword evidence="3" id="KW-1185">Reference proteome</keyword>
<evidence type="ECO:0000313" key="2">
    <source>
        <dbReference type="EMBL" id="GAB20343.1"/>
    </source>
</evidence>
<organism evidence="2 3">
    <name type="scientific">Gordonia effusa NBRC 100432</name>
    <dbReference type="NCBI Taxonomy" id="1077974"/>
    <lineage>
        <taxon>Bacteria</taxon>
        <taxon>Bacillati</taxon>
        <taxon>Actinomycetota</taxon>
        <taxon>Actinomycetes</taxon>
        <taxon>Mycobacteriales</taxon>
        <taxon>Gordoniaceae</taxon>
        <taxon>Gordonia</taxon>
    </lineage>
</organism>
<gene>
    <name evidence="2" type="ORF">GOEFS_111_00090</name>
</gene>
<dbReference type="EMBL" id="BAEH01000111">
    <property type="protein sequence ID" value="GAB20343.1"/>
    <property type="molecule type" value="Genomic_DNA"/>
</dbReference>
<dbReference type="AlphaFoldDB" id="H0R5J2"/>
<comment type="caution">
    <text evidence="2">The sequence shown here is derived from an EMBL/GenBank/DDBJ whole genome shotgun (WGS) entry which is preliminary data.</text>
</comment>
<evidence type="ECO:0000313" key="3">
    <source>
        <dbReference type="Proteomes" id="UP000035034"/>
    </source>
</evidence>
<keyword evidence="1" id="KW-1133">Transmembrane helix</keyword>
<name>H0R5J2_9ACTN</name>
<dbReference type="Proteomes" id="UP000035034">
    <property type="component" value="Unassembled WGS sequence"/>
</dbReference>
<sequence length="120" mass="13737">MAVVVLAALAFSVIYSEWWWFAGAVGYVSLLTGLVFWQSLRRLRLPYRAGAEWGVGLDDQCLRIADGRTEGLYRYSTIARMDERGGLVIMKIVRGQRVAWPRELFGDDLLAQVRRRVDSR</sequence>
<keyword evidence="1" id="KW-0812">Transmembrane</keyword>
<evidence type="ECO:0008006" key="4">
    <source>
        <dbReference type="Google" id="ProtNLM"/>
    </source>
</evidence>